<gene>
    <name evidence="1" type="ORF">VNO78_30507</name>
</gene>
<accession>A0AAN9RY07</accession>
<protein>
    <submittedName>
        <fullName evidence="1">Uncharacterized protein</fullName>
    </submittedName>
</protein>
<name>A0AAN9RY07_PSOTE</name>
<proteinExistence type="predicted"/>
<dbReference type="AlphaFoldDB" id="A0AAN9RY07"/>
<comment type="caution">
    <text evidence="1">The sequence shown here is derived from an EMBL/GenBank/DDBJ whole genome shotgun (WGS) entry which is preliminary data.</text>
</comment>
<evidence type="ECO:0000313" key="1">
    <source>
        <dbReference type="EMBL" id="KAK7384804.1"/>
    </source>
</evidence>
<dbReference type="Proteomes" id="UP001386955">
    <property type="component" value="Unassembled WGS sequence"/>
</dbReference>
<organism evidence="1 2">
    <name type="scientific">Psophocarpus tetragonolobus</name>
    <name type="common">Winged bean</name>
    <name type="synonym">Dolichos tetragonolobus</name>
    <dbReference type="NCBI Taxonomy" id="3891"/>
    <lineage>
        <taxon>Eukaryota</taxon>
        <taxon>Viridiplantae</taxon>
        <taxon>Streptophyta</taxon>
        <taxon>Embryophyta</taxon>
        <taxon>Tracheophyta</taxon>
        <taxon>Spermatophyta</taxon>
        <taxon>Magnoliopsida</taxon>
        <taxon>eudicotyledons</taxon>
        <taxon>Gunneridae</taxon>
        <taxon>Pentapetalae</taxon>
        <taxon>rosids</taxon>
        <taxon>fabids</taxon>
        <taxon>Fabales</taxon>
        <taxon>Fabaceae</taxon>
        <taxon>Papilionoideae</taxon>
        <taxon>50 kb inversion clade</taxon>
        <taxon>NPAAA clade</taxon>
        <taxon>indigoferoid/millettioid clade</taxon>
        <taxon>Phaseoleae</taxon>
        <taxon>Psophocarpus</taxon>
    </lineage>
</organism>
<dbReference type="EMBL" id="JAYMYS010000008">
    <property type="protein sequence ID" value="KAK7384804.1"/>
    <property type="molecule type" value="Genomic_DNA"/>
</dbReference>
<keyword evidence="2" id="KW-1185">Reference proteome</keyword>
<evidence type="ECO:0000313" key="2">
    <source>
        <dbReference type="Proteomes" id="UP001386955"/>
    </source>
</evidence>
<reference evidence="1 2" key="1">
    <citation type="submission" date="2024-01" db="EMBL/GenBank/DDBJ databases">
        <title>The genomes of 5 underutilized Papilionoideae crops provide insights into root nodulation and disease resistanc.</title>
        <authorList>
            <person name="Jiang F."/>
        </authorList>
    </citation>
    <scope>NUCLEOTIDE SEQUENCE [LARGE SCALE GENOMIC DNA]</scope>
    <source>
        <strain evidence="1">DUOXIRENSHENG_FW03</strain>
        <tissue evidence="1">Leaves</tissue>
    </source>
</reference>
<sequence>MRFRVEAMLLMKRRQICLFWWRGTKCKGSKNVMWDSDKVLLKSVEGEAFEEKFVESKALIDMFFSQISKWEPVDYDTKLERRFDVVKRKKSFLQWTFSWISISGRWKLWGLLLRRKIPSSGYSGGIRSNGVESETDLEVIEGAKMKTSELTQDLKNIIPCVWMGNVEGAKVENEGVNKNLALGLVGWQIVKTCGHPRGLDWCLGLYNGAIGSDCYSNR</sequence>